<gene>
    <name evidence="1" type="ORF">CQR47_0761</name>
</gene>
<dbReference type="Proteomes" id="UP000233727">
    <property type="component" value="Unassembled WGS sequence"/>
</dbReference>
<dbReference type="EMBL" id="PCGY01000011">
    <property type="protein sequence ID" value="PKU92911.1"/>
    <property type="molecule type" value="Genomic_DNA"/>
</dbReference>
<evidence type="ECO:0000313" key="1">
    <source>
        <dbReference type="EMBL" id="PKU92911.1"/>
    </source>
</evidence>
<proteinExistence type="predicted"/>
<organism evidence="1 2">
    <name type="scientific">Bifidobacterium thermophilum</name>
    <dbReference type="NCBI Taxonomy" id="33905"/>
    <lineage>
        <taxon>Bacteria</taxon>
        <taxon>Bacillati</taxon>
        <taxon>Actinomycetota</taxon>
        <taxon>Actinomycetes</taxon>
        <taxon>Bifidobacteriales</taxon>
        <taxon>Bifidobacteriaceae</taxon>
        <taxon>Bifidobacterium</taxon>
    </lineage>
</organism>
<accession>A0A2N3QML0</accession>
<name>A0A2N3QML0_9BIFI</name>
<sequence>MCNYKLTVQVSANSQDIDGGGWVTAITFTKSIIIDTTDRAQAIALRDLLNRPTPATDPTGTPMWDRAYGMSNRECWQWQIAARHSSCLTQILQTAGIDWPDQGTPDIDLPVITINLATY</sequence>
<dbReference type="RefSeq" id="WP_101455030.1">
    <property type="nucleotide sequence ID" value="NZ_PCGY01000011.1"/>
</dbReference>
<comment type="caution">
    <text evidence="1">The sequence shown here is derived from an EMBL/GenBank/DDBJ whole genome shotgun (WGS) entry which is preliminary data.</text>
</comment>
<protein>
    <submittedName>
        <fullName evidence="1">Uncharacterized protein</fullName>
    </submittedName>
</protein>
<evidence type="ECO:0000313" key="2">
    <source>
        <dbReference type="Proteomes" id="UP000233727"/>
    </source>
</evidence>
<reference evidence="1 2" key="1">
    <citation type="submission" date="2017-10" db="EMBL/GenBank/DDBJ databases">
        <title>Bifidobacterium genomics.</title>
        <authorList>
            <person name="Lugli G.A."/>
            <person name="Milani C."/>
            <person name="Mancabelli L."/>
        </authorList>
    </citation>
    <scope>NUCLEOTIDE SEQUENCE [LARGE SCALE GENOMIC DNA]</scope>
    <source>
        <strain evidence="1 2">1542B</strain>
    </source>
</reference>
<dbReference type="AlphaFoldDB" id="A0A2N3QML0"/>